<keyword evidence="2" id="KW-1185">Reference proteome</keyword>
<sequence length="203" mass="22764">MLFQRNFPQFDGTLQAWQASSEGGKGRWKTLGKDFSNVSYRPAPQKTASMYIKYYEAFNSRESALQDVMEALKGANLNMIGIKLDVLCNDTGTLHNFPIQTLSDEEARNLLWKVVGNLAEESNFCAIAEEIVGKCAGLLLAVATIANALKTKSLYAWEDALDKLRASNPRSIPEMDENVFSVIKQVSIFYEMMRPNHYFCSAV</sequence>
<proteinExistence type="predicted"/>
<protein>
    <submittedName>
        <fullName evidence="1">Nucleotide-binding site leucine-rich repeat protein</fullName>
    </submittedName>
</protein>
<comment type="caution">
    <text evidence="1">The sequence shown here is derived from an EMBL/GenBank/DDBJ whole genome shotgun (WGS) entry which is preliminary data.</text>
</comment>
<gene>
    <name evidence="1" type="ORF">OWV82_021092</name>
</gene>
<accession>A0ACC1X9C7</accession>
<dbReference type="EMBL" id="CM051404">
    <property type="protein sequence ID" value="KAJ4707592.1"/>
    <property type="molecule type" value="Genomic_DNA"/>
</dbReference>
<organism evidence="1 2">
    <name type="scientific">Melia azedarach</name>
    <name type="common">Chinaberry tree</name>
    <dbReference type="NCBI Taxonomy" id="155640"/>
    <lineage>
        <taxon>Eukaryota</taxon>
        <taxon>Viridiplantae</taxon>
        <taxon>Streptophyta</taxon>
        <taxon>Embryophyta</taxon>
        <taxon>Tracheophyta</taxon>
        <taxon>Spermatophyta</taxon>
        <taxon>Magnoliopsida</taxon>
        <taxon>eudicotyledons</taxon>
        <taxon>Gunneridae</taxon>
        <taxon>Pentapetalae</taxon>
        <taxon>rosids</taxon>
        <taxon>malvids</taxon>
        <taxon>Sapindales</taxon>
        <taxon>Meliaceae</taxon>
        <taxon>Melia</taxon>
    </lineage>
</organism>
<evidence type="ECO:0000313" key="1">
    <source>
        <dbReference type="EMBL" id="KAJ4707592.1"/>
    </source>
</evidence>
<reference evidence="1 2" key="1">
    <citation type="journal article" date="2023" name="Science">
        <title>Complex scaffold remodeling in plant triterpene biosynthesis.</title>
        <authorList>
            <person name="De La Pena R."/>
            <person name="Hodgson H."/>
            <person name="Liu J.C."/>
            <person name="Stephenson M.J."/>
            <person name="Martin A.C."/>
            <person name="Owen C."/>
            <person name="Harkess A."/>
            <person name="Leebens-Mack J."/>
            <person name="Jimenez L.E."/>
            <person name="Osbourn A."/>
            <person name="Sattely E.S."/>
        </authorList>
    </citation>
    <scope>NUCLEOTIDE SEQUENCE [LARGE SCALE GENOMIC DNA]</scope>
    <source>
        <strain evidence="2">cv. JPN11</strain>
        <tissue evidence="1">Leaf</tissue>
    </source>
</reference>
<name>A0ACC1X9C7_MELAZ</name>
<evidence type="ECO:0000313" key="2">
    <source>
        <dbReference type="Proteomes" id="UP001164539"/>
    </source>
</evidence>
<dbReference type="Proteomes" id="UP001164539">
    <property type="component" value="Chromosome 11"/>
</dbReference>